<gene>
    <name evidence="1" type="ORF">WISP_121305</name>
</gene>
<evidence type="ECO:0000313" key="1">
    <source>
        <dbReference type="EMBL" id="KAJ7408350.1"/>
    </source>
</evidence>
<keyword evidence="2" id="KW-1185">Reference proteome</keyword>
<reference evidence="1" key="1">
    <citation type="submission" date="2019-10" db="EMBL/GenBank/DDBJ databases">
        <authorList>
            <person name="Soares A.E.R."/>
            <person name="Aleixo A."/>
            <person name="Schneider P."/>
            <person name="Miyaki C.Y."/>
            <person name="Schneider M.P."/>
            <person name="Mello C."/>
            <person name="Vasconcelos A.T.R."/>
        </authorList>
    </citation>
    <scope>NUCLEOTIDE SEQUENCE</scope>
    <source>
        <tissue evidence="1">Muscle</tissue>
    </source>
</reference>
<name>A0ABQ9CXF3_9PASS</name>
<dbReference type="EMBL" id="WHWB01034550">
    <property type="protein sequence ID" value="KAJ7408350.1"/>
    <property type="molecule type" value="Genomic_DNA"/>
</dbReference>
<sequence>MKFNESKCKVLHWGWGDHQHESTLGEEEFIESSPGEKDLGIVINEKLDMSQQNVLAVQKVNCTCMKRGVASRSTEVIVPLYSTLVKPHL</sequence>
<dbReference type="PANTHER" id="PTHR33332">
    <property type="entry name" value="REVERSE TRANSCRIPTASE DOMAIN-CONTAINING PROTEIN"/>
    <property type="match status" value="1"/>
</dbReference>
<evidence type="ECO:0000313" key="2">
    <source>
        <dbReference type="Proteomes" id="UP001145742"/>
    </source>
</evidence>
<organism evidence="1 2">
    <name type="scientific">Willisornis vidua</name>
    <name type="common">Xingu scale-backed antbird</name>
    <dbReference type="NCBI Taxonomy" id="1566151"/>
    <lineage>
        <taxon>Eukaryota</taxon>
        <taxon>Metazoa</taxon>
        <taxon>Chordata</taxon>
        <taxon>Craniata</taxon>
        <taxon>Vertebrata</taxon>
        <taxon>Euteleostomi</taxon>
        <taxon>Archelosauria</taxon>
        <taxon>Archosauria</taxon>
        <taxon>Dinosauria</taxon>
        <taxon>Saurischia</taxon>
        <taxon>Theropoda</taxon>
        <taxon>Coelurosauria</taxon>
        <taxon>Aves</taxon>
        <taxon>Neognathae</taxon>
        <taxon>Neoaves</taxon>
        <taxon>Telluraves</taxon>
        <taxon>Australaves</taxon>
        <taxon>Passeriformes</taxon>
        <taxon>Thamnophilidae</taxon>
        <taxon>Willisornis</taxon>
    </lineage>
</organism>
<protein>
    <submittedName>
        <fullName evidence="1">Uncharacterized protein</fullName>
    </submittedName>
</protein>
<proteinExistence type="predicted"/>
<dbReference type="Proteomes" id="UP001145742">
    <property type="component" value="Unassembled WGS sequence"/>
</dbReference>
<comment type="caution">
    <text evidence="1">The sequence shown here is derived from an EMBL/GenBank/DDBJ whole genome shotgun (WGS) entry which is preliminary data.</text>
</comment>
<accession>A0ABQ9CXF3</accession>